<evidence type="ECO:0000313" key="1">
    <source>
        <dbReference type="EMBL" id="KAB2107262.1"/>
    </source>
</evidence>
<dbReference type="EMBL" id="PDWZ02000003">
    <property type="protein sequence ID" value="KAB2107262.1"/>
    <property type="molecule type" value="Genomic_DNA"/>
</dbReference>
<gene>
    <name evidence="1" type="ORF">AG0111_0g4192</name>
</gene>
<proteinExistence type="predicted"/>
<keyword evidence="2" id="KW-1185">Reference proteome</keyword>
<organism evidence="1 2">
    <name type="scientific">Alternaria gaisen</name>
    <dbReference type="NCBI Taxonomy" id="167740"/>
    <lineage>
        <taxon>Eukaryota</taxon>
        <taxon>Fungi</taxon>
        <taxon>Dikarya</taxon>
        <taxon>Ascomycota</taxon>
        <taxon>Pezizomycotina</taxon>
        <taxon>Dothideomycetes</taxon>
        <taxon>Pleosporomycetidae</taxon>
        <taxon>Pleosporales</taxon>
        <taxon>Pleosporineae</taxon>
        <taxon>Pleosporaceae</taxon>
        <taxon>Alternaria</taxon>
        <taxon>Alternaria sect. Alternaria</taxon>
    </lineage>
</organism>
<dbReference type="Proteomes" id="UP000293547">
    <property type="component" value="Unassembled WGS sequence"/>
</dbReference>
<reference evidence="1 2" key="1">
    <citation type="journal article" date="2019" name="bioRxiv">
        <title>Genomics, evolutionary history and diagnostics of the Alternaria alternata species group including apple and Asian pear pathotypes.</title>
        <authorList>
            <person name="Armitage A.D."/>
            <person name="Cockerton H.M."/>
            <person name="Sreenivasaprasad S."/>
            <person name="Woodhall J.W."/>
            <person name="Lane C.R."/>
            <person name="Harrison R.J."/>
            <person name="Clarkson J.P."/>
        </authorList>
    </citation>
    <scope>NUCLEOTIDE SEQUENCE [LARGE SCALE GENOMIC DNA]</scope>
    <source>
        <strain evidence="1 2">FERA 650</strain>
    </source>
</reference>
<evidence type="ECO:0000313" key="2">
    <source>
        <dbReference type="Proteomes" id="UP000293547"/>
    </source>
</evidence>
<accession>A0ACB6FS38</accession>
<protein>
    <submittedName>
        <fullName evidence="1">Uncharacterized protein</fullName>
    </submittedName>
</protein>
<comment type="caution">
    <text evidence="1">The sequence shown here is derived from an EMBL/GenBank/DDBJ whole genome shotgun (WGS) entry which is preliminary data.</text>
</comment>
<name>A0ACB6FS38_9PLEO</name>
<sequence>MVSGLSDIEELFNHSTEFETCCMPVSTTSLFSNFHGPLFQEFRILLGTSPMILGPSVSQMMPLLPLDTKKELQKASVDIVILNQIMFLLMNNFASSDYSTFDAIFEQVKHFSVSQLEDILDEIPYPYTAALQQSILTIAIKSNVPAIVSLLLKRGLDANRVTCLFEGSSFTPLGLACKFRRVEIVEILVRKGADHSCQPTASATWYLIGSEYNENDKEAKLPSVTGKILRCLLIAGARMGWLELENSLFWANKSLVDIYVRYSKYPTVFKRGFQIHRPLVNAMHFCDPDQASAAIQTMLGHDFCIINEEATDPQIQEQCLEALARASYQGNTSLVEYFLGIGLVPNPRCLCQAVCGNHHHIVRRFIQAGMKLDCIHYPSLAIKLLHPYAGRQKLDVDPYLLKGCSISYTTITPFAQAIRLGHQKQIQLFEDMGILETIMEQERFKAAIKAAAEAGNKKMISTLLKVALSVPELASSVLSDAVTIAALGNHEDIVELLMAAGGIPVASSLTSALLVHNARLVRLFLDAAVSIMNMRGFLYFAVRWGNTDVTEQLIDAGAPINQFGYELGILESDSVAPEKTRSPLMEAIECGNTKITRLLIEKGADISMTTHSWERSPLTVAIECGNESFARELLALGADPNDPEALEAAVAKSTEMTSAVLGAFCRRYPAGDQYFAAPALRLAIRDKNEIIIRLLANHANLNDTAWRKRDRDAGYVPIVQRLGQSHGYLPSLLGEGIVSRSVNIVRILLDSGGDPNSTVATMLPYSRRGRWNAVSEAIFTGDVDMVKLLHDAGADLHFSATLGLTHTSLQLAIDLGHFSIVQYLLEQGVNLAASNGLVGIAEMLVQHGADINALCSKYEGRTAFEGAAEHGRIDMLLFLFHNGVDIISDGGKQIQRAGELAKSNGQLAANSLVEKLAETARLNAILEL</sequence>